<sequence>MKTLISSLVVLGIGATVLVSNQSIAQSSKIEEFVARGTEPFWSVTVGKRGIIYSSPEIKQQIFRYTAPLTAQGRPNDLVRVYRFRGRENNMLILRKVNSCSDGMSDQKYPYSAIFMLGNRVLEGCAEKK</sequence>
<organism evidence="1 2">
    <name type="scientific">Sphaerospermopsis reniformis</name>
    <dbReference type="NCBI Taxonomy" id="531300"/>
    <lineage>
        <taxon>Bacteria</taxon>
        <taxon>Bacillati</taxon>
        <taxon>Cyanobacteriota</taxon>
        <taxon>Cyanophyceae</taxon>
        <taxon>Nostocales</taxon>
        <taxon>Aphanizomenonaceae</taxon>
        <taxon>Sphaerospermopsis</taxon>
    </lineage>
</organism>
<reference evidence="2" key="1">
    <citation type="submission" date="2019-02" db="EMBL/GenBank/DDBJ databases">
        <title>Draft genome sequence of Sphaerospermopsis reniformis NIES-1949.</title>
        <authorList>
            <person name="Yamaguchi H."/>
            <person name="Suzuki S."/>
            <person name="Kawachi M."/>
        </authorList>
    </citation>
    <scope>NUCLEOTIDE SEQUENCE [LARGE SCALE GENOMIC DNA]</scope>
    <source>
        <strain evidence="2">NIES-1949</strain>
    </source>
</reference>
<dbReference type="Proteomes" id="UP000300142">
    <property type="component" value="Unassembled WGS sequence"/>
</dbReference>
<protein>
    <submittedName>
        <fullName evidence="1">Uncharacterized protein</fullName>
    </submittedName>
</protein>
<comment type="caution">
    <text evidence="1">The sequence shown here is derived from an EMBL/GenBank/DDBJ whole genome shotgun (WGS) entry which is preliminary data.</text>
</comment>
<keyword evidence="2" id="KW-1185">Reference proteome</keyword>
<evidence type="ECO:0000313" key="2">
    <source>
        <dbReference type="Proteomes" id="UP000300142"/>
    </source>
</evidence>
<dbReference type="EMBL" id="BJCE01000063">
    <property type="protein sequence ID" value="GCL37123.1"/>
    <property type="molecule type" value="Genomic_DNA"/>
</dbReference>
<gene>
    <name evidence="1" type="ORF">SR1949_22300</name>
</gene>
<proteinExistence type="predicted"/>
<dbReference type="RefSeq" id="WP_137667419.1">
    <property type="nucleotide sequence ID" value="NZ_BJCE01000063.1"/>
</dbReference>
<name>A0A480A085_9CYAN</name>
<accession>A0A480A085</accession>
<dbReference type="AlphaFoldDB" id="A0A480A085"/>
<evidence type="ECO:0000313" key="1">
    <source>
        <dbReference type="EMBL" id="GCL37123.1"/>
    </source>
</evidence>